<reference evidence="2" key="1">
    <citation type="submission" date="2015-12" db="EMBL/GenBank/DDBJ databases">
        <title>Update maize B73 reference genome by single molecule sequencing technologies.</title>
        <authorList>
            <consortium name="Maize Genome Sequencing Project"/>
            <person name="Ware D."/>
        </authorList>
    </citation>
    <scope>NUCLEOTIDE SEQUENCE [LARGE SCALE GENOMIC DNA]</scope>
    <source>
        <tissue evidence="2">Seedling</tissue>
    </source>
</reference>
<dbReference type="ExpressionAtlas" id="A0A1D6EQA8">
    <property type="expression patterns" value="baseline and differential"/>
</dbReference>
<gene>
    <name evidence="2" type="ORF">ZEAMMB73_Zm00001d005779</name>
</gene>
<protein>
    <submittedName>
        <fullName evidence="2">Ubiquitin carrier protein 7</fullName>
    </submittedName>
</protein>
<name>A0A1D6EQA8_MAIZE</name>
<dbReference type="EMBL" id="CM007648">
    <property type="protein sequence ID" value="ONM21908.1"/>
    <property type="molecule type" value="Genomic_DNA"/>
</dbReference>
<feature type="region of interest" description="Disordered" evidence="1">
    <location>
        <begin position="105"/>
        <end position="144"/>
    </location>
</feature>
<evidence type="ECO:0000256" key="1">
    <source>
        <dbReference type="SAM" id="MobiDB-lite"/>
    </source>
</evidence>
<organism evidence="2">
    <name type="scientific">Zea mays</name>
    <name type="common">Maize</name>
    <dbReference type="NCBI Taxonomy" id="4577"/>
    <lineage>
        <taxon>Eukaryota</taxon>
        <taxon>Viridiplantae</taxon>
        <taxon>Streptophyta</taxon>
        <taxon>Embryophyta</taxon>
        <taxon>Tracheophyta</taxon>
        <taxon>Spermatophyta</taxon>
        <taxon>Magnoliopsida</taxon>
        <taxon>Liliopsida</taxon>
        <taxon>Poales</taxon>
        <taxon>Poaceae</taxon>
        <taxon>PACMAD clade</taxon>
        <taxon>Panicoideae</taxon>
        <taxon>Andropogonodae</taxon>
        <taxon>Andropogoneae</taxon>
        <taxon>Tripsacinae</taxon>
        <taxon>Zea</taxon>
    </lineage>
</organism>
<feature type="compositionally biased region" description="Low complexity" evidence="1">
    <location>
        <begin position="113"/>
        <end position="144"/>
    </location>
</feature>
<sequence length="144" mass="15226">MFLPRRRSTRFGLRVVIKVLPPPHLLLAAVRLSADDVRAPAVPAWTGRAISYSFSTAFLMARNRGGTLGDPGAWFLGSTAFAAVGFAEPEPTEMTVDELKLQARASGGHDLRTSSPSACACSPSTTTRPASRSSRTSCSAASTM</sequence>
<dbReference type="AlphaFoldDB" id="A0A1D6EQA8"/>
<proteinExistence type="predicted"/>
<evidence type="ECO:0000313" key="2">
    <source>
        <dbReference type="EMBL" id="ONM21908.1"/>
    </source>
</evidence>
<accession>A0A1D6EQA8</accession>